<evidence type="ECO:0000256" key="8">
    <source>
        <dbReference type="ARBA" id="ARBA00023034"/>
    </source>
</evidence>
<accession>A0AA85JDI4</accession>
<dbReference type="GO" id="GO:0000139">
    <property type="term" value="C:Golgi membrane"/>
    <property type="evidence" value="ECO:0007669"/>
    <property type="project" value="UniProtKB-SubCell"/>
</dbReference>
<dbReference type="EC" id="2.4.1.-" evidence="10"/>
<dbReference type="AlphaFoldDB" id="A0AA85JDI4"/>
<evidence type="ECO:0000256" key="3">
    <source>
        <dbReference type="ARBA" id="ARBA00022676"/>
    </source>
</evidence>
<dbReference type="GO" id="GO:0006493">
    <property type="term" value="P:protein O-linked glycosylation"/>
    <property type="evidence" value="ECO:0007669"/>
    <property type="project" value="TreeGrafter"/>
</dbReference>
<keyword evidence="4" id="KW-0808">Transferase</keyword>
<evidence type="ECO:0000313" key="11">
    <source>
        <dbReference type="Proteomes" id="UP000050795"/>
    </source>
</evidence>
<sequence>MKKVSIRCVLLLITCLCIAGTILLWLSSNKFVDQYSLAGAVCENHYFRECTQSGNLWLKCVEELNSLVRRQESASREIISTWPPGSITHLIDNRLPVFNLALKIPFAKNAENPLDNRYYRQYLELISNKSVERSRGSWLAASQKRLASAVLSSSDYFLYPQTLNFAEVISDAEKGIPIKTLPINNPELFVIRSPKRTCNPCQKEIVPDLVVVIKSCTYCTEKRSRVRQTFMQKHLWTGINVQFVFVVGIPYPGESNIFVIDGYKHRLKHFWWKSSKKHDNEKWTFMKRLVREADQYEDLLVGFFHDTYFNLTTKLIFTVRWLSAFCSEQIPLFLFVDDDYDLVPRNVVKFYRSHSKEYLRSLTGGQVYSPSIVYRPQSREEINGVWEVTVNEFPWKLYPEFYFGLTYLLGSSIVKRVAIASAFTKPMRIDDAFLGIVLNKLNIKLRHLDVIQISAHEREVLLGAINVPSGTSKNIINWKTGFLK</sequence>
<evidence type="ECO:0000256" key="10">
    <source>
        <dbReference type="RuleBase" id="RU363063"/>
    </source>
</evidence>
<keyword evidence="5" id="KW-0812">Transmembrane</keyword>
<evidence type="ECO:0000256" key="5">
    <source>
        <dbReference type="ARBA" id="ARBA00022692"/>
    </source>
</evidence>
<dbReference type="Pfam" id="PF01762">
    <property type="entry name" value="Galactosyl_T"/>
    <property type="match status" value="1"/>
</dbReference>
<name>A0AA85JDI4_TRIRE</name>
<dbReference type="PANTHER" id="PTHR11214">
    <property type="entry name" value="BETA-1,3-N-ACETYLGLUCOSAMINYLTRANSFERASE"/>
    <property type="match status" value="1"/>
</dbReference>
<dbReference type="GO" id="GO:0016758">
    <property type="term" value="F:hexosyltransferase activity"/>
    <property type="evidence" value="ECO:0007669"/>
    <property type="project" value="InterPro"/>
</dbReference>
<proteinExistence type="inferred from homology"/>
<dbReference type="WBParaSite" id="TREG1_15650.1">
    <property type="protein sequence ID" value="TREG1_15650.1"/>
    <property type="gene ID" value="TREG1_15650"/>
</dbReference>
<keyword evidence="9" id="KW-0472">Membrane</keyword>
<evidence type="ECO:0000256" key="2">
    <source>
        <dbReference type="ARBA" id="ARBA00008661"/>
    </source>
</evidence>
<keyword evidence="3 10" id="KW-0328">Glycosyltransferase</keyword>
<organism evidence="11 12">
    <name type="scientific">Trichobilharzia regenti</name>
    <name type="common">Nasal bird schistosome</name>
    <dbReference type="NCBI Taxonomy" id="157069"/>
    <lineage>
        <taxon>Eukaryota</taxon>
        <taxon>Metazoa</taxon>
        <taxon>Spiralia</taxon>
        <taxon>Lophotrochozoa</taxon>
        <taxon>Platyhelminthes</taxon>
        <taxon>Trematoda</taxon>
        <taxon>Digenea</taxon>
        <taxon>Strigeidida</taxon>
        <taxon>Schistosomatoidea</taxon>
        <taxon>Schistosomatidae</taxon>
        <taxon>Trichobilharzia</taxon>
    </lineage>
</organism>
<comment type="similarity">
    <text evidence="2 10">Belongs to the glycosyltransferase 31 family.</text>
</comment>
<dbReference type="Proteomes" id="UP000050795">
    <property type="component" value="Unassembled WGS sequence"/>
</dbReference>
<protein>
    <recommendedName>
        <fullName evidence="10">Hexosyltransferase</fullName>
        <ecNumber evidence="10">2.4.1.-</ecNumber>
    </recommendedName>
</protein>
<keyword evidence="8 10" id="KW-0333">Golgi apparatus</keyword>
<evidence type="ECO:0000256" key="7">
    <source>
        <dbReference type="ARBA" id="ARBA00022989"/>
    </source>
</evidence>
<dbReference type="InterPro" id="IPR002659">
    <property type="entry name" value="Glyco_trans_31"/>
</dbReference>
<reference evidence="12" key="2">
    <citation type="submission" date="2023-11" db="UniProtKB">
        <authorList>
            <consortium name="WormBaseParasite"/>
        </authorList>
    </citation>
    <scope>IDENTIFICATION</scope>
</reference>
<reference evidence="11" key="1">
    <citation type="submission" date="2022-06" db="EMBL/GenBank/DDBJ databases">
        <authorList>
            <person name="Berger JAMES D."/>
            <person name="Berger JAMES D."/>
        </authorList>
    </citation>
    <scope>NUCLEOTIDE SEQUENCE [LARGE SCALE GENOMIC DNA]</scope>
</reference>
<dbReference type="PANTHER" id="PTHR11214:SF3">
    <property type="entry name" value="BETA-1,3-GALACTOSYLTRANSFERASE 6"/>
    <property type="match status" value="1"/>
</dbReference>
<evidence type="ECO:0000256" key="9">
    <source>
        <dbReference type="ARBA" id="ARBA00023136"/>
    </source>
</evidence>
<keyword evidence="6" id="KW-0735">Signal-anchor</keyword>
<keyword evidence="11" id="KW-1185">Reference proteome</keyword>
<comment type="subcellular location">
    <subcellularLocation>
        <location evidence="1 10">Golgi apparatus membrane</location>
        <topology evidence="1 10">Single-pass type II membrane protein</topology>
    </subcellularLocation>
</comment>
<evidence type="ECO:0000313" key="12">
    <source>
        <dbReference type="WBParaSite" id="TREG1_15650.1"/>
    </source>
</evidence>
<keyword evidence="7" id="KW-1133">Transmembrane helix</keyword>
<evidence type="ECO:0000256" key="1">
    <source>
        <dbReference type="ARBA" id="ARBA00004323"/>
    </source>
</evidence>
<evidence type="ECO:0000256" key="4">
    <source>
        <dbReference type="ARBA" id="ARBA00022679"/>
    </source>
</evidence>
<dbReference type="Gene3D" id="3.90.550.50">
    <property type="match status" value="1"/>
</dbReference>
<evidence type="ECO:0000256" key="6">
    <source>
        <dbReference type="ARBA" id="ARBA00022968"/>
    </source>
</evidence>